<dbReference type="InterPro" id="IPR050545">
    <property type="entry name" value="Mycobact_MmpL"/>
</dbReference>
<evidence type="ECO:0000256" key="4">
    <source>
        <dbReference type="ARBA" id="ARBA00022692"/>
    </source>
</evidence>
<evidence type="ECO:0000256" key="1">
    <source>
        <dbReference type="ARBA" id="ARBA00004651"/>
    </source>
</evidence>
<feature type="transmembrane region" description="Helical" evidence="7">
    <location>
        <begin position="640"/>
        <end position="660"/>
    </location>
</feature>
<keyword evidence="3" id="KW-1003">Cell membrane</keyword>
<feature type="domain" description="SSD" evidence="8">
    <location>
        <begin position="539"/>
        <end position="697"/>
    </location>
</feature>
<dbReference type="EMBL" id="SSWH01000001">
    <property type="protein sequence ID" value="THJ68481.1"/>
    <property type="molecule type" value="Genomic_DNA"/>
</dbReference>
<sequence>MRSSWLRVVLPVVVVLIWLAGAAVGGPTFGRLGEVSSTDQASFLPASAESTEAGELQQQFSDSDALPAVIVAESETEIDPRDLGAYEELGASLGDVEGLEAPAEGAPPLAGPIPSEDGLAVQYIAFISPDAELGDVVTELRSVLTDDLPDGVTGYVTGPAGFTNDLVDAFGGIDGILLGVALGAVFVILLAVYRSVVLPFIVLLTAVFALATSILLIFGLAKLDWIQLSGQSQGILSILVIGAATDYALLLVARYREALVENETTWEAMRVAYRGAVEPILASGATVILGLLCLLFSDLNSNRSLGPIAAIGIAFSLASALTFLPAVLLLLGRAAFWPLRPRYDKEATTAVAPHHGKHLVPTDGGPETGLERLTGLWQRVAYLVARRPRAVWAVSLLILVAGALGLTQLQASGVPQSALVLAPSNAVDGQDALGRHFDAGSGSPVHVVAPEDDQDAALEVVTAEDGISDASLTTDPGGAVLVEDGRVLLSATLEDPADSDAAEDVVRDLRTALDDASPDALVGGVTAVAIDTNDTALADLVKIIPIVLAVILVVLIILLRSVLAPVLLVASVALSNATALGVSALVFNNIFGFEGADASVPLFAFVFLVALGVDYNIFLMTRVREESLRIGTRPGILRGLGVTGGVITSAGVVLAATFAALGVIPILFLAQIAFIVAFGVLLDTVLVRSLLIPALSYDIGAKIWWPSKLGREPSPR</sequence>
<evidence type="ECO:0000256" key="7">
    <source>
        <dbReference type="SAM" id="Phobius"/>
    </source>
</evidence>
<comment type="similarity">
    <text evidence="2">Belongs to the resistance-nodulation-cell division (RND) (TC 2.A.6) family. MmpL subfamily.</text>
</comment>
<feature type="domain" description="SSD" evidence="8">
    <location>
        <begin position="204"/>
        <end position="330"/>
    </location>
</feature>
<dbReference type="RefSeq" id="WP_136452583.1">
    <property type="nucleotide sequence ID" value="NZ_SSWH01000001.1"/>
</dbReference>
<feature type="transmembrane region" description="Helical" evidence="7">
    <location>
        <begin position="599"/>
        <end position="619"/>
    </location>
</feature>
<evidence type="ECO:0000256" key="6">
    <source>
        <dbReference type="ARBA" id="ARBA00023136"/>
    </source>
</evidence>
<feature type="transmembrane region" description="Helical" evidence="7">
    <location>
        <begin position="276"/>
        <end position="297"/>
    </location>
</feature>
<comment type="caution">
    <text evidence="9">The sequence shown here is derived from an EMBL/GenBank/DDBJ whole genome shotgun (WGS) entry which is preliminary data.</text>
</comment>
<evidence type="ECO:0000313" key="10">
    <source>
        <dbReference type="Proteomes" id="UP000305233"/>
    </source>
</evidence>
<feature type="transmembrane region" description="Helical" evidence="7">
    <location>
        <begin position="666"/>
        <end position="687"/>
    </location>
</feature>
<dbReference type="Pfam" id="PF03176">
    <property type="entry name" value="MMPL"/>
    <property type="match status" value="2"/>
</dbReference>
<evidence type="ECO:0000256" key="3">
    <source>
        <dbReference type="ARBA" id="ARBA00022475"/>
    </source>
</evidence>
<dbReference type="SUPFAM" id="SSF82866">
    <property type="entry name" value="Multidrug efflux transporter AcrB transmembrane domain"/>
    <property type="match status" value="2"/>
</dbReference>
<dbReference type="PANTHER" id="PTHR33406">
    <property type="entry name" value="MEMBRANE PROTEIN MJ1562-RELATED"/>
    <property type="match status" value="1"/>
</dbReference>
<dbReference type="OrthoDB" id="2365435at2"/>
<feature type="transmembrane region" description="Helical" evidence="7">
    <location>
        <begin position="309"/>
        <end position="332"/>
    </location>
</feature>
<accession>A0A4S5E9V4</accession>
<feature type="transmembrane region" description="Helical" evidence="7">
    <location>
        <begin position="566"/>
        <end position="587"/>
    </location>
</feature>
<evidence type="ECO:0000259" key="8">
    <source>
        <dbReference type="PROSITE" id="PS50156"/>
    </source>
</evidence>
<feature type="transmembrane region" description="Helical" evidence="7">
    <location>
        <begin position="390"/>
        <end position="411"/>
    </location>
</feature>
<dbReference type="PROSITE" id="PS50156">
    <property type="entry name" value="SSD"/>
    <property type="match status" value="2"/>
</dbReference>
<keyword evidence="10" id="KW-1185">Reference proteome</keyword>
<evidence type="ECO:0000256" key="5">
    <source>
        <dbReference type="ARBA" id="ARBA00022989"/>
    </source>
</evidence>
<dbReference type="Gene3D" id="1.20.1640.10">
    <property type="entry name" value="Multidrug efflux transporter AcrB transmembrane domain"/>
    <property type="match status" value="2"/>
</dbReference>
<protein>
    <submittedName>
        <fullName evidence="9">MMPL family transporter</fullName>
    </submittedName>
</protein>
<keyword evidence="6 7" id="KW-0472">Membrane</keyword>
<evidence type="ECO:0000256" key="2">
    <source>
        <dbReference type="ARBA" id="ARBA00010157"/>
    </source>
</evidence>
<keyword evidence="5 7" id="KW-1133">Transmembrane helix</keyword>
<evidence type="ECO:0000313" key="9">
    <source>
        <dbReference type="EMBL" id="THJ68481.1"/>
    </source>
</evidence>
<gene>
    <name evidence="9" type="ORF">E8P82_00760</name>
</gene>
<dbReference type="AlphaFoldDB" id="A0A4S5E9V4"/>
<comment type="subcellular location">
    <subcellularLocation>
        <location evidence="1">Cell membrane</location>
        <topology evidence="1">Multi-pass membrane protein</topology>
    </subcellularLocation>
</comment>
<dbReference type="PANTHER" id="PTHR33406:SF6">
    <property type="entry name" value="MEMBRANE PROTEIN YDGH-RELATED"/>
    <property type="match status" value="1"/>
</dbReference>
<feature type="transmembrane region" description="Helical" evidence="7">
    <location>
        <begin position="175"/>
        <end position="193"/>
    </location>
</feature>
<name>A0A4S5E9V4_9MICC</name>
<dbReference type="InterPro" id="IPR000731">
    <property type="entry name" value="SSD"/>
</dbReference>
<feature type="transmembrane region" description="Helical" evidence="7">
    <location>
        <begin position="233"/>
        <end position="255"/>
    </location>
</feature>
<proteinExistence type="inferred from homology"/>
<feature type="transmembrane region" description="Helical" evidence="7">
    <location>
        <begin position="200"/>
        <end position="221"/>
    </location>
</feature>
<keyword evidence="4 7" id="KW-0812">Transmembrane</keyword>
<dbReference type="InterPro" id="IPR004869">
    <property type="entry name" value="MMPL_dom"/>
</dbReference>
<reference evidence="9 10" key="1">
    <citation type="submission" date="2019-04" db="EMBL/GenBank/DDBJ databases">
        <authorList>
            <person name="Liu Q."/>
            <person name="Xin Y.-H."/>
        </authorList>
    </citation>
    <scope>NUCLEOTIDE SEQUENCE [LARGE SCALE GENOMIC DNA]</scope>
    <source>
        <strain evidence="9 10">AM23</strain>
    </source>
</reference>
<dbReference type="GO" id="GO:0005886">
    <property type="term" value="C:plasma membrane"/>
    <property type="evidence" value="ECO:0007669"/>
    <property type="project" value="UniProtKB-SubCell"/>
</dbReference>
<organism evidence="9 10">
    <name type="scientific">Arthrobacter echini</name>
    <dbReference type="NCBI Taxonomy" id="1529066"/>
    <lineage>
        <taxon>Bacteria</taxon>
        <taxon>Bacillati</taxon>
        <taxon>Actinomycetota</taxon>
        <taxon>Actinomycetes</taxon>
        <taxon>Micrococcales</taxon>
        <taxon>Micrococcaceae</taxon>
        <taxon>Arthrobacter</taxon>
    </lineage>
</organism>
<feature type="transmembrane region" description="Helical" evidence="7">
    <location>
        <begin position="540"/>
        <end position="559"/>
    </location>
</feature>
<dbReference type="Proteomes" id="UP000305233">
    <property type="component" value="Unassembled WGS sequence"/>
</dbReference>